<keyword evidence="1" id="KW-0596">Phosphopantetheine</keyword>
<accession>A0A1H6ESZ1</accession>
<dbReference type="InterPro" id="IPR036736">
    <property type="entry name" value="ACP-like_sf"/>
</dbReference>
<dbReference type="InterPro" id="IPR009081">
    <property type="entry name" value="PP-bd_ACP"/>
</dbReference>
<keyword evidence="5" id="KW-1185">Reference proteome</keyword>
<dbReference type="Gene3D" id="3.40.50.1820">
    <property type="entry name" value="alpha/beta hydrolase"/>
    <property type="match status" value="1"/>
</dbReference>
<evidence type="ECO:0000259" key="3">
    <source>
        <dbReference type="PROSITE" id="PS50075"/>
    </source>
</evidence>
<dbReference type="Pfam" id="PF00550">
    <property type="entry name" value="PP-binding"/>
    <property type="match status" value="1"/>
</dbReference>
<dbReference type="InterPro" id="IPR020806">
    <property type="entry name" value="PKS_PP-bd"/>
</dbReference>
<dbReference type="Proteomes" id="UP000236732">
    <property type="component" value="Unassembled WGS sequence"/>
</dbReference>
<organism evidence="4 5">
    <name type="scientific">Nonomuraea solani</name>
    <dbReference type="NCBI Taxonomy" id="1144553"/>
    <lineage>
        <taxon>Bacteria</taxon>
        <taxon>Bacillati</taxon>
        <taxon>Actinomycetota</taxon>
        <taxon>Actinomycetes</taxon>
        <taxon>Streptosporangiales</taxon>
        <taxon>Streptosporangiaceae</taxon>
        <taxon>Nonomuraea</taxon>
    </lineage>
</organism>
<dbReference type="SMART" id="SM00823">
    <property type="entry name" value="PKS_PP"/>
    <property type="match status" value="1"/>
</dbReference>
<protein>
    <submittedName>
        <fullName evidence="4">Phosphopantetheine attachment site</fullName>
    </submittedName>
</protein>
<dbReference type="PROSITE" id="PS00012">
    <property type="entry name" value="PHOSPHOPANTETHEINE"/>
    <property type="match status" value="1"/>
</dbReference>
<feature type="domain" description="Carrier" evidence="3">
    <location>
        <begin position="1"/>
        <end position="70"/>
    </location>
</feature>
<keyword evidence="2" id="KW-0597">Phosphoprotein</keyword>
<evidence type="ECO:0000256" key="1">
    <source>
        <dbReference type="ARBA" id="ARBA00022450"/>
    </source>
</evidence>
<dbReference type="InterPro" id="IPR006162">
    <property type="entry name" value="Ppantetheine_attach_site"/>
</dbReference>
<evidence type="ECO:0000313" key="5">
    <source>
        <dbReference type="Proteomes" id="UP000236732"/>
    </source>
</evidence>
<dbReference type="InterPro" id="IPR029058">
    <property type="entry name" value="AB_hydrolase_fold"/>
</dbReference>
<evidence type="ECO:0000256" key="2">
    <source>
        <dbReference type="ARBA" id="ARBA00022553"/>
    </source>
</evidence>
<dbReference type="EMBL" id="FNVT01000015">
    <property type="protein sequence ID" value="SEH00201.1"/>
    <property type="molecule type" value="Genomic_DNA"/>
</dbReference>
<dbReference type="GO" id="GO:0031177">
    <property type="term" value="F:phosphopantetheine binding"/>
    <property type="evidence" value="ECO:0007669"/>
    <property type="project" value="InterPro"/>
</dbReference>
<proteinExistence type="predicted"/>
<dbReference type="PROSITE" id="PS50075">
    <property type="entry name" value="CARRIER"/>
    <property type="match status" value="1"/>
</dbReference>
<name>A0A1H6ESZ1_9ACTN</name>
<gene>
    <name evidence="4" type="ORF">SAMN05444920_115180</name>
</gene>
<reference evidence="4 5" key="1">
    <citation type="submission" date="2016-10" db="EMBL/GenBank/DDBJ databases">
        <authorList>
            <person name="de Groot N.N."/>
        </authorList>
    </citation>
    <scope>NUCLEOTIDE SEQUENCE [LARGE SCALE GENOMIC DNA]</scope>
    <source>
        <strain evidence="4 5">CGMCC 4.7037</strain>
    </source>
</reference>
<evidence type="ECO:0000313" key="4">
    <source>
        <dbReference type="EMBL" id="SEH00201.1"/>
    </source>
</evidence>
<dbReference type="SUPFAM" id="SSF47336">
    <property type="entry name" value="ACP-like"/>
    <property type="match status" value="1"/>
</dbReference>
<dbReference type="AlphaFoldDB" id="A0A1H6ESZ1"/>
<sequence length="77" mass="8289">MNTVVVEVFERVLEVPATPESSFYDLGGHSMLAVLVADELGDRLPITVPPEWVLLHPVAGDLAAFLADAVERDESGD</sequence>